<comment type="caution">
    <text evidence="1">The sequence shown here is derived from an EMBL/GenBank/DDBJ whole genome shotgun (WGS) entry which is preliminary data.</text>
</comment>
<proteinExistence type="predicted"/>
<protein>
    <submittedName>
        <fullName evidence="1">Uncharacterized protein</fullName>
    </submittedName>
</protein>
<evidence type="ECO:0000313" key="1">
    <source>
        <dbReference type="EMBL" id="MDA0140590.1"/>
    </source>
</evidence>
<dbReference type="EMBL" id="JAPCID010000042">
    <property type="protein sequence ID" value="MDA0140590.1"/>
    <property type="molecule type" value="Genomic_DNA"/>
</dbReference>
<accession>A0ABT4RQM0</accession>
<gene>
    <name evidence="1" type="ORF">OJ962_24045</name>
</gene>
<reference evidence="1" key="1">
    <citation type="submission" date="2022-10" db="EMBL/GenBank/DDBJ databases">
        <title>The WGS of Solirubrobacter sp. CPCC 204708.</title>
        <authorList>
            <person name="Jiang Z."/>
        </authorList>
    </citation>
    <scope>NUCLEOTIDE SEQUENCE</scope>
    <source>
        <strain evidence="1">CPCC 204708</strain>
    </source>
</reference>
<organism evidence="1 2">
    <name type="scientific">Solirubrobacter deserti</name>
    <dbReference type="NCBI Taxonomy" id="2282478"/>
    <lineage>
        <taxon>Bacteria</taxon>
        <taxon>Bacillati</taxon>
        <taxon>Actinomycetota</taxon>
        <taxon>Thermoleophilia</taxon>
        <taxon>Solirubrobacterales</taxon>
        <taxon>Solirubrobacteraceae</taxon>
        <taxon>Solirubrobacter</taxon>
    </lineage>
</organism>
<dbReference type="Proteomes" id="UP001147700">
    <property type="component" value="Unassembled WGS sequence"/>
</dbReference>
<sequence>MSEREAYEAAERLVREAHAKAEEAARAAAAAAPANGWAATAATNTPDFTALFALLDAAKGTLPPELLRQVADALRELLIALRAVLDHSIEKLERPVPEPRDVEDIPIT</sequence>
<dbReference type="RefSeq" id="WP_202955860.1">
    <property type="nucleotide sequence ID" value="NZ_JAPCID010000042.1"/>
</dbReference>
<keyword evidence="2" id="KW-1185">Reference proteome</keyword>
<evidence type="ECO:0000313" key="2">
    <source>
        <dbReference type="Proteomes" id="UP001147700"/>
    </source>
</evidence>
<name>A0ABT4RQM0_9ACTN</name>